<organism evidence="4 5">
    <name type="scientific">Bosea caraganae</name>
    <dbReference type="NCBI Taxonomy" id="2763117"/>
    <lineage>
        <taxon>Bacteria</taxon>
        <taxon>Pseudomonadati</taxon>
        <taxon>Pseudomonadota</taxon>
        <taxon>Alphaproteobacteria</taxon>
        <taxon>Hyphomicrobiales</taxon>
        <taxon>Boseaceae</taxon>
        <taxon>Bosea</taxon>
    </lineage>
</organism>
<dbReference type="SMART" id="SM00267">
    <property type="entry name" value="GGDEF"/>
    <property type="match status" value="1"/>
</dbReference>
<dbReference type="Pfam" id="PF00990">
    <property type="entry name" value="GGDEF"/>
    <property type="match status" value="1"/>
</dbReference>
<dbReference type="EC" id="2.7.7.65" evidence="1"/>
<dbReference type="PANTHER" id="PTHR45138:SF9">
    <property type="entry name" value="DIGUANYLATE CYCLASE DGCM-RELATED"/>
    <property type="match status" value="1"/>
</dbReference>
<feature type="domain" description="GGDEF" evidence="3">
    <location>
        <begin position="346"/>
        <end position="480"/>
    </location>
</feature>
<evidence type="ECO:0000313" key="4">
    <source>
        <dbReference type="EMBL" id="RDJ29156.1"/>
    </source>
</evidence>
<dbReference type="RefSeq" id="WP_114827273.1">
    <property type="nucleotide sequence ID" value="NZ_QQTO01000019.1"/>
</dbReference>
<dbReference type="GO" id="GO:0052621">
    <property type="term" value="F:diguanylate cyclase activity"/>
    <property type="evidence" value="ECO:0007669"/>
    <property type="project" value="UniProtKB-EC"/>
</dbReference>
<dbReference type="PANTHER" id="PTHR45138">
    <property type="entry name" value="REGULATORY COMPONENTS OF SENSORY TRANSDUCTION SYSTEM"/>
    <property type="match status" value="1"/>
</dbReference>
<dbReference type="FunFam" id="3.30.70.270:FF:000001">
    <property type="entry name" value="Diguanylate cyclase domain protein"/>
    <property type="match status" value="1"/>
</dbReference>
<evidence type="ECO:0000256" key="1">
    <source>
        <dbReference type="ARBA" id="ARBA00012528"/>
    </source>
</evidence>
<dbReference type="NCBIfam" id="TIGR00254">
    <property type="entry name" value="GGDEF"/>
    <property type="match status" value="1"/>
</dbReference>
<dbReference type="InterPro" id="IPR050469">
    <property type="entry name" value="Diguanylate_Cyclase"/>
</dbReference>
<comment type="catalytic activity">
    <reaction evidence="2">
        <text>2 GTP = 3',3'-c-di-GMP + 2 diphosphate</text>
        <dbReference type="Rhea" id="RHEA:24898"/>
        <dbReference type="ChEBI" id="CHEBI:33019"/>
        <dbReference type="ChEBI" id="CHEBI:37565"/>
        <dbReference type="ChEBI" id="CHEBI:58805"/>
        <dbReference type="EC" id="2.7.7.65"/>
    </reaction>
</comment>
<dbReference type="PROSITE" id="PS50887">
    <property type="entry name" value="GGDEF"/>
    <property type="match status" value="1"/>
</dbReference>
<dbReference type="InterPro" id="IPR000160">
    <property type="entry name" value="GGDEF_dom"/>
</dbReference>
<dbReference type="AlphaFoldDB" id="A0A370LB33"/>
<sequence length="486" mass="53734">MYQEVHTQNIVERAHAPEVAELLRLFTRLAQGEAGAPHEALCQEVMAEFGDDLMIMVPTGDGDYAYGHYGREIIRYVGGNRSGERISQMSPQVARFTAECYDHALADGQPAYTVHRSLKTYRVCLWERLILPTTAATGERFLVVFSRPLQFREELLTTVLETSPCGIVALRAVRDAEGNIERTVIITANRRAAIIAGHEDEQLLDSDARACLPFLADNMVWRRCLYVIELRRHDMFEACFTVNGREVWLQLALAPLGDGLVMTLTDITELMIANLTLQSRAATLALEIGRERATRRALSHEIGQREEREQELRRLAETDPLTALLNRRSFTEKANAEIAACSADGDDASLIIVDLDHFKSVNDSHGHAAGDAVIRAFADLLLGLVRPERDLVGRFGGEEFAVFLPRTSAAAALRIAQRIQDALAIKQLPVSETVALQVSASLGVAIRQSEESFADFFARADAALYRAKHEGRNCIRLAGADIAVAA</sequence>
<dbReference type="InterPro" id="IPR029787">
    <property type="entry name" value="Nucleotide_cyclase"/>
</dbReference>
<dbReference type="Proteomes" id="UP000255207">
    <property type="component" value="Unassembled WGS sequence"/>
</dbReference>
<dbReference type="Gene3D" id="3.30.70.270">
    <property type="match status" value="1"/>
</dbReference>
<dbReference type="EMBL" id="QQTP01000001">
    <property type="protein sequence ID" value="RDJ29156.1"/>
    <property type="molecule type" value="Genomic_DNA"/>
</dbReference>
<accession>A0A370LB33</accession>
<gene>
    <name evidence="4" type="ORF">DWE98_00825</name>
</gene>
<dbReference type="SUPFAM" id="SSF55073">
    <property type="entry name" value="Nucleotide cyclase"/>
    <property type="match status" value="1"/>
</dbReference>
<proteinExistence type="predicted"/>
<dbReference type="InterPro" id="IPR043128">
    <property type="entry name" value="Rev_trsase/Diguanyl_cyclase"/>
</dbReference>
<evidence type="ECO:0000313" key="5">
    <source>
        <dbReference type="Proteomes" id="UP000255207"/>
    </source>
</evidence>
<name>A0A370LB33_9HYPH</name>
<dbReference type="InterPro" id="IPR035965">
    <property type="entry name" value="PAS-like_dom_sf"/>
</dbReference>
<dbReference type="SUPFAM" id="SSF55785">
    <property type="entry name" value="PYP-like sensor domain (PAS domain)"/>
    <property type="match status" value="1"/>
</dbReference>
<dbReference type="Gene3D" id="3.30.450.20">
    <property type="entry name" value="PAS domain"/>
    <property type="match status" value="1"/>
</dbReference>
<reference evidence="5" key="1">
    <citation type="submission" date="2018-07" db="EMBL/GenBank/DDBJ databases">
        <authorList>
            <person name="Safronova V.I."/>
            <person name="Chirak E.R."/>
            <person name="Sazanova A.L."/>
        </authorList>
    </citation>
    <scope>NUCLEOTIDE SEQUENCE [LARGE SCALE GENOMIC DNA]</scope>
    <source>
        <strain evidence="5">RCAM04685</strain>
    </source>
</reference>
<comment type="caution">
    <text evidence="4">The sequence shown here is derived from an EMBL/GenBank/DDBJ whole genome shotgun (WGS) entry which is preliminary data.</text>
</comment>
<keyword evidence="5" id="KW-1185">Reference proteome</keyword>
<dbReference type="CDD" id="cd01949">
    <property type="entry name" value="GGDEF"/>
    <property type="match status" value="1"/>
</dbReference>
<dbReference type="OrthoDB" id="9812260at2"/>
<evidence type="ECO:0000259" key="3">
    <source>
        <dbReference type="PROSITE" id="PS50887"/>
    </source>
</evidence>
<protein>
    <recommendedName>
        <fullName evidence="1">diguanylate cyclase</fullName>
        <ecNumber evidence="1">2.7.7.65</ecNumber>
    </recommendedName>
</protein>
<evidence type="ECO:0000256" key="2">
    <source>
        <dbReference type="ARBA" id="ARBA00034247"/>
    </source>
</evidence>